<name>A0A1N7SXY7_9BURK</name>
<dbReference type="GO" id="GO:0005198">
    <property type="term" value="F:structural molecule activity"/>
    <property type="evidence" value="ECO:0007669"/>
    <property type="project" value="InterPro"/>
</dbReference>
<gene>
    <name evidence="2" type="ORF">BN2476_2650001</name>
</gene>
<evidence type="ECO:0000313" key="2">
    <source>
        <dbReference type="EMBL" id="SIT52269.1"/>
    </source>
</evidence>
<comment type="similarity">
    <text evidence="1">Belongs to the microviridae F protein family.</text>
</comment>
<keyword evidence="3" id="KW-1185">Reference proteome</keyword>
<evidence type="ECO:0000256" key="1">
    <source>
        <dbReference type="ARBA" id="ARBA00009963"/>
    </source>
</evidence>
<evidence type="ECO:0000313" key="3">
    <source>
        <dbReference type="Proteomes" id="UP000195569"/>
    </source>
</evidence>
<dbReference type="InterPro" id="IPR003514">
    <property type="entry name" value="Microviridae_protein_F"/>
</dbReference>
<organism evidence="2 3">
    <name type="scientific">Paraburkholderia piptadeniae</name>
    <dbReference type="NCBI Taxonomy" id="1701573"/>
    <lineage>
        <taxon>Bacteria</taxon>
        <taxon>Pseudomonadati</taxon>
        <taxon>Pseudomonadota</taxon>
        <taxon>Betaproteobacteria</taxon>
        <taxon>Burkholderiales</taxon>
        <taxon>Burkholderiaceae</taxon>
        <taxon>Paraburkholderia</taxon>
    </lineage>
</organism>
<dbReference type="Gene3D" id="2.60.169.10">
    <property type="entry name" value="Microviridae F protein"/>
    <property type="match status" value="1"/>
</dbReference>
<dbReference type="AlphaFoldDB" id="A0A1N7SXY7"/>
<dbReference type="SUPFAM" id="SSF88645">
    <property type="entry name" value="ssDNA viruses"/>
    <property type="match status" value="1"/>
</dbReference>
<dbReference type="Proteomes" id="UP000195569">
    <property type="component" value="Unassembled WGS sequence"/>
</dbReference>
<comment type="caution">
    <text evidence="2">The sequence shown here is derived from an EMBL/GenBank/DDBJ whole genome shotgun (WGS) entry which is preliminary data.</text>
</comment>
<dbReference type="InterPro" id="IPR037002">
    <property type="entry name" value="Microviridae_protein_F_sf"/>
</dbReference>
<dbReference type="Pfam" id="PF02305">
    <property type="entry name" value="Phage_F"/>
    <property type="match status" value="1"/>
</dbReference>
<reference evidence="2" key="1">
    <citation type="submission" date="2016-12" db="EMBL/GenBank/DDBJ databases">
        <authorList>
            <person name="Moulin L."/>
        </authorList>
    </citation>
    <scope>NUCLEOTIDE SEQUENCE [LARGE SCALE GENOMIC DNA]</scope>
    <source>
        <strain evidence="2">STM 7183</strain>
    </source>
</reference>
<proteinExistence type="inferred from homology"/>
<dbReference type="InterPro" id="IPR016184">
    <property type="entry name" value="Capsid/spike_ssDNA_virus"/>
</dbReference>
<dbReference type="EMBL" id="CYGY02000265">
    <property type="protein sequence ID" value="SIT52269.1"/>
    <property type="molecule type" value="Genomic_DNA"/>
</dbReference>
<protein>
    <submittedName>
        <fullName evidence="2">Capsid protein</fullName>
    </submittedName>
</protein>
<sequence length="155" mass="17797">MPRFFVPGHGTMFTLALVRFPPTATKEIQYLNAKGALTYTDIAGDPVLYGNLPPREISMKDVFRSGDSSKKFKIAEGQWYRYAPSYVSPAYHLLEGFPFIQEPPSGDLQERVLIRHHDYDQCFQSVQLLQWNSQVKFNVTVYRNLPTTRDSIMTS</sequence>
<accession>A0A1N7SXY7</accession>